<dbReference type="RefSeq" id="WP_344980305.1">
    <property type="nucleotide sequence ID" value="NZ_BAABFN010000007.1"/>
</dbReference>
<protein>
    <submittedName>
        <fullName evidence="3">Sialate O-acetylesterase</fullName>
    </submittedName>
</protein>
<keyword evidence="1" id="KW-0378">Hydrolase</keyword>
<dbReference type="InterPro" id="IPR005181">
    <property type="entry name" value="SASA"/>
</dbReference>
<keyword evidence="4" id="KW-1185">Reference proteome</keyword>
<accession>A0ABP8G2H2</accession>
<evidence type="ECO:0000313" key="3">
    <source>
        <dbReference type="EMBL" id="GAA4315929.1"/>
    </source>
</evidence>
<dbReference type="Pfam" id="PF03629">
    <property type="entry name" value="SASA"/>
    <property type="match status" value="1"/>
</dbReference>
<dbReference type="Proteomes" id="UP001501207">
    <property type="component" value="Unassembled WGS sequence"/>
</dbReference>
<evidence type="ECO:0000259" key="2">
    <source>
        <dbReference type="Pfam" id="PF03629"/>
    </source>
</evidence>
<evidence type="ECO:0000313" key="4">
    <source>
        <dbReference type="Proteomes" id="UP001501207"/>
    </source>
</evidence>
<dbReference type="PANTHER" id="PTHR22901">
    <property type="entry name" value="SIALATE O-ACETYLESTERASE"/>
    <property type="match status" value="1"/>
</dbReference>
<dbReference type="Gene3D" id="3.40.50.1110">
    <property type="entry name" value="SGNH hydrolase"/>
    <property type="match status" value="1"/>
</dbReference>
<reference evidence="4" key="1">
    <citation type="journal article" date="2019" name="Int. J. Syst. Evol. Microbiol.">
        <title>The Global Catalogue of Microorganisms (GCM) 10K type strain sequencing project: providing services to taxonomists for standard genome sequencing and annotation.</title>
        <authorList>
            <consortium name="The Broad Institute Genomics Platform"/>
            <consortium name="The Broad Institute Genome Sequencing Center for Infectious Disease"/>
            <person name="Wu L."/>
            <person name="Ma J."/>
        </authorList>
    </citation>
    <scope>NUCLEOTIDE SEQUENCE [LARGE SCALE GENOMIC DNA]</scope>
    <source>
        <strain evidence="4">JCM 17664</strain>
    </source>
</reference>
<sequence>MAKIFTVILLTCSLSGYGMIRLPGIISDNMVMEQHSDVRIWGWGEPYEKVSVTTSWDHKTYPPVVVDGNARWELTIHTPAAGGPYTLDIEGKNHLTVKNILIGEVWLCSGQSNMEMCANWGLKDAQAALPRSHCPEIRFFQVPKRTASVPQQQIEGRWVICDSATLAPFSAVGYFFGRTLYQRLACPVGLIESAWGGTSAEVWSPDSMITHDPILQRAAGKIVPNGQCPNLPGYAFNAMIAPLIPYKIAGVIWYQGENNTVNAGSYARLFTRMMDSWRSGWGYDLPFYFVQIAPYHYGQPYVGALLREAQAASARLPHTGMVVITDLVDDTSNVHPADKHDVGLRLANRALSETYHVGGIAYQSPVFKAMTIRNHQAWVTFQHGEEGLTVKGGQVRELFIAGEDQIFYPAEARIKDDMLIVWSDRVPRPVAVRYGFSNTGIGNLFGKNGLPVGPFRSDHWEVVVPR</sequence>
<organism evidence="3 4">
    <name type="scientific">Compostibacter hankyongensis</name>
    <dbReference type="NCBI Taxonomy" id="1007089"/>
    <lineage>
        <taxon>Bacteria</taxon>
        <taxon>Pseudomonadati</taxon>
        <taxon>Bacteroidota</taxon>
        <taxon>Chitinophagia</taxon>
        <taxon>Chitinophagales</taxon>
        <taxon>Chitinophagaceae</taxon>
        <taxon>Compostibacter</taxon>
    </lineage>
</organism>
<dbReference type="InterPro" id="IPR039329">
    <property type="entry name" value="SIAE"/>
</dbReference>
<dbReference type="PANTHER" id="PTHR22901:SF0">
    <property type="entry name" value="SIALATE O-ACETYLESTERASE"/>
    <property type="match status" value="1"/>
</dbReference>
<dbReference type="EMBL" id="BAABFN010000007">
    <property type="protein sequence ID" value="GAA4315929.1"/>
    <property type="molecule type" value="Genomic_DNA"/>
</dbReference>
<name>A0ABP8G2H2_9BACT</name>
<dbReference type="InterPro" id="IPR036514">
    <property type="entry name" value="SGNH_hydro_sf"/>
</dbReference>
<dbReference type="SUPFAM" id="SSF52266">
    <property type="entry name" value="SGNH hydrolase"/>
    <property type="match status" value="1"/>
</dbReference>
<comment type="caution">
    <text evidence="3">The sequence shown here is derived from an EMBL/GenBank/DDBJ whole genome shotgun (WGS) entry which is preliminary data.</text>
</comment>
<evidence type="ECO:0000256" key="1">
    <source>
        <dbReference type="ARBA" id="ARBA00022801"/>
    </source>
</evidence>
<proteinExistence type="predicted"/>
<feature type="domain" description="Sialate O-acetylesterase" evidence="2">
    <location>
        <begin position="104"/>
        <end position="350"/>
    </location>
</feature>
<gene>
    <name evidence="3" type="ORF">GCM10023143_27560</name>
</gene>